<dbReference type="STRING" id="65735.SAMN04488075_2457"/>
<dbReference type="GO" id="GO:0006950">
    <property type="term" value="P:response to stress"/>
    <property type="evidence" value="ECO:0007669"/>
    <property type="project" value="TreeGrafter"/>
</dbReference>
<evidence type="ECO:0000259" key="4">
    <source>
        <dbReference type="PROSITE" id="PS50995"/>
    </source>
</evidence>
<dbReference type="Proteomes" id="UP000199125">
    <property type="component" value="Unassembled WGS sequence"/>
</dbReference>
<dbReference type="PANTHER" id="PTHR33164:SF102">
    <property type="entry name" value="TRANSCRIPTIONAL REGULATORY PROTEIN"/>
    <property type="match status" value="1"/>
</dbReference>
<dbReference type="SMART" id="SM00347">
    <property type="entry name" value="HTH_MARR"/>
    <property type="match status" value="1"/>
</dbReference>
<protein>
    <submittedName>
        <fullName evidence="5">DNA-binding transcriptional regulator, MarR family</fullName>
    </submittedName>
</protein>
<evidence type="ECO:0000256" key="1">
    <source>
        <dbReference type="ARBA" id="ARBA00023015"/>
    </source>
</evidence>
<keyword evidence="6" id="KW-1185">Reference proteome</keyword>
<dbReference type="PROSITE" id="PS50995">
    <property type="entry name" value="HTH_MARR_2"/>
    <property type="match status" value="1"/>
</dbReference>
<evidence type="ECO:0000256" key="3">
    <source>
        <dbReference type="ARBA" id="ARBA00023163"/>
    </source>
</evidence>
<dbReference type="InterPro" id="IPR039422">
    <property type="entry name" value="MarR/SlyA-like"/>
</dbReference>
<dbReference type="GO" id="GO:0003677">
    <property type="term" value="F:DNA binding"/>
    <property type="evidence" value="ECO:0007669"/>
    <property type="project" value="UniProtKB-KW"/>
</dbReference>
<dbReference type="Pfam" id="PF13463">
    <property type="entry name" value="HTH_27"/>
    <property type="match status" value="1"/>
</dbReference>
<dbReference type="OrthoDB" id="9793286at2"/>
<evidence type="ECO:0000256" key="2">
    <source>
        <dbReference type="ARBA" id="ARBA00023125"/>
    </source>
</evidence>
<proteinExistence type="predicted"/>
<evidence type="ECO:0000313" key="6">
    <source>
        <dbReference type="Proteomes" id="UP000199125"/>
    </source>
</evidence>
<dbReference type="AlphaFoldDB" id="A0A1H6MY48"/>
<dbReference type="InterPro" id="IPR036390">
    <property type="entry name" value="WH_DNA-bd_sf"/>
</dbReference>
<dbReference type="InterPro" id="IPR000835">
    <property type="entry name" value="HTH_MarR-typ"/>
</dbReference>
<accession>A0A1H6MY48</accession>
<keyword evidence="2 5" id="KW-0238">DNA-binding</keyword>
<organism evidence="5 6">
    <name type="scientific">Paracoccus alkenifer</name>
    <dbReference type="NCBI Taxonomy" id="65735"/>
    <lineage>
        <taxon>Bacteria</taxon>
        <taxon>Pseudomonadati</taxon>
        <taxon>Pseudomonadota</taxon>
        <taxon>Alphaproteobacteria</taxon>
        <taxon>Rhodobacterales</taxon>
        <taxon>Paracoccaceae</taxon>
        <taxon>Paracoccus</taxon>
    </lineage>
</organism>
<feature type="domain" description="HTH marR-type" evidence="4">
    <location>
        <begin position="32"/>
        <end position="168"/>
    </location>
</feature>
<dbReference type="GO" id="GO:0003700">
    <property type="term" value="F:DNA-binding transcription factor activity"/>
    <property type="evidence" value="ECO:0007669"/>
    <property type="project" value="InterPro"/>
</dbReference>
<dbReference type="InterPro" id="IPR023187">
    <property type="entry name" value="Tscrpt_reg_MarR-type_CS"/>
</dbReference>
<dbReference type="RefSeq" id="WP_090848375.1">
    <property type="nucleotide sequence ID" value="NZ_FNXG01000004.1"/>
</dbReference>
<keyword evidence="3" id="KW-0804">Transcription</keyword>
<reference evidence="6" key="1">
    <citation type="submission" date="2016-10" db="EMBL/GenBank/DDBJ databases">
        <authorList>
            <person name="Varghese N."/>
            <person name="Submissions S."/>
        </authorList>
    </citation>
    <scope>NUCLEOTIDE SEQUENCE [LARGE SCALE GENOMIC DNA]</scope>
    <source>
        <strain evidence="6">DSM 11593</strain>
    </source>
</reference>
<gene>
    <name evidence="5" type="ORF">SAMN04488075_2457</name>
</gene>
<keyword evidence="1" id="KW-0805">Transcription regulation</keyword>
<dbReference type="PROSITE" id="PS01117">
    <property type="entry name" value="HTH_MARR_1"/>
    <property type="match status" value="1"/>
</dbReference>
<sequence>MTRFAVLKPSVPQDSAPAPVADYGLPDVLEPYLESLQILDRLHRLMLDLIKDEFERLRLADLTPVQALLLYNLGAAEVSAGELRSRGMYQGSNVSYNLKKLAQMGYVHHQRCDMDRRSVRIRLTPQGEEIRDTVGRMFARHADGLQASGVLDDPPIRLVNLQWRRVERFWADQIRYIY</sequence>
<dbReference type="InterPro" id="IPR036388">
    <property type="entry name" value="WH-like_DNA-bd_sf"/>
</dbReference>
<dbReference type="EMBL" id="FNXG01000004">
    <property type="protein sequence ID" value="SEI04769.1"/>
    <property type="molecule type" value="Genomic_DNA"/>
</dbReference>
<dbReference type="SUPFAM" id="SSF46785">
    <property type="entry name" value="Winged helix' DNA-binding domain"/>
    <property type="match status" value="1"/>
</dbReference>
<name>A0A1H6MY48_9RHOB</name>
<evidence type="ECO:0000313" key="5">
    <source>
        <dbReference type="EMBL" id="SEI04769.1"/>
    </source>
</evidence>
<dbReference type="Gene3D" id="1.10.10.10">
    <property type="entry name" value="Winged helix-like DNA-binding domain superfamily/Winged helix DNA-binding domain"/>
    <property type="match status" value="1"/>
</dbReference>
<dbReference type="PANTHER" id="PTHR33164">
    <property type="entry name" value="TRANSCRIPTIONAL REGULATOR, MARR FAMILY"/>
    <property type="match status" value="1"/>
</dbReference>